<dbReference type="AlphaFoldDB" id="A0A1E2VC37"/>
<evidence type="ECO:0000313" key="1">
    <source>
        <dbReference type="EMBL" id="ODC04549.1"/>
    </source>
</evidence>
<dbReference type="STRING" id="197479.BFW38_14440"/>
<evidence type="ECO:0000313" key="2">
    <source>
        <dbReference type="Proteomes" id="UP000094291"/>
    </source>
</evidence>
<gene>
    <name evidence="1" type="ORF">BFW38_14440</name>
</gene>
<reference evidence="1 2" key="1">
    <citation type="submission" date="2016-08" db="EMBL/GenBank/DDBJ databases">
        <authorList>
            <person name="Seilhamer J.J."/>
        </authorList>
    </citation>
    <scope>NUCLEOTIDE SEQUENCE [LARGE SCALE GENOMIC DNA]</scope>
    <source>
        <strain evidence="1 2">PH27A</strain>
    </source>
</reference>
<accession>A0A1E2VC37</accession>
<organism evidence="1 2">
    <name type="scientific">Terasakiispira papahanaumokuakeensis</name>
    <dbReference type="NCBI Taxonomy" id="197479"/>
    <lineage>
        <taxon>Bacteria</taxon>
        <taxon>Pseudomonadati</taxon>
        <taxon>Pseudomonadota</taxon>
        <taxon>Gammaproteobacteria</taxon>
        <taxon>Oceanospirillales</taxon>
        <taxon>Terasakiispira</taxon>
    </lineage>
</organism>
<proteinExistence type="predicted"/>
<sequence length="252" mass="27932">MLLGLAISSLLVLALVQSWQLVGRGVQIQQVRQQVHDNVQLAAWLIREDLKQASTIVWAQTRSAGGLQEAEPGIAASAIRPQAGEDWLSLAIPVLSLGPSVSVAQLNQRHYWPQGADGLRFQPPVKPVRSAWYLRRDSQRRLTLYQKLSCTRPDECHWSLPTRPQVAGIRHLEFQYQTKGSALWQTAESLNWQTGTRVRAVRFAVTACAKGASTAFPAGHQELLMRQVEVEAGHYCETIRQTVNLAGGPSLD</sequence>
<comment type="caution">
    <text evidence="1">The sequence shown here is derived from an EMBL/GenBank/DDBJ whole genome shotgun (WGS) entry which is preliminary data.</text>
</comment>
<dbReference type="Proteomes" id="UP000094291">
    <property type="component" value="Unassembled WGS sequence"/>
</dbReference>
<keyword evidence="2" id="KW-1185">Reference proteome</keyword>
<name>A0A1E2VC37_9GAMM</name>
<protein>
    <submittedName>
        <fullName evidence="1">Uncharacterized protein</fullName>
    </submittedName>
</protein>
<dbReference type="EMBL" id="MDTQ01000001">
    <property type="protein sequence ID" value="ODC04549.1"/>
    <property type="molecule type" value="Genomic_DNA"/>
</dbReference>